<sequence length="272" mass="31426">MEKHNANQIQQEVLKEIAKKSDTIGLQDIKEGWEIMSAIKIKSDTFAKEIKSYKDEINALQNQLKTMRKTIKTTQQQLLTLESQKQATTEELQSLQKDFNIKKIQAQSKTQHQKIQENRSAILPGALKNVEIYLKDGSITKAKPAQKVFGEDLYKKYRVELKENRVLKNKISELELENKRLEIELRDFYAELQLEGIGALEPLHKIHKEITHQNQQSNTTASSFTHLLDLELQLSKQLSKHPSKYQQKTPQTDTIQSLATLNTHSDTHQDKQ</sequence>
<comment type="caution">
    <text evidence="2">The sequence shown here is derived from an EMBL/GenBank/DDBJ whole genome shotgun (WGS) entry which is preliminary data.</text>
</comment>
<dbReference type="InterPro" id="IPR047781">
    <property type="entry name" value="Mua"/>
</dbReference>
<dbReference type="AlphaFoldDB" id="T1D011"/>
<dbReference type="EMBL" id="BASD01000025">
    <property type="protein sequence ID" value="GAD19505.1"/>
    <property type="molecule type" value="Genomic_DNA"/>
</dbReference>
<evidence type="ECO:0000313" key="2">
    <source>
        <dbReference type="EMBL" id="GAD19505.1"/>
    </source>
</evidence>
<organism evidence="2 3">
    <name type="scientific">Helicobacter fennelliae MRY12-0050</name>
    <dbReference type="NCBI Taxonomy" id="1325130"/>
    <lineage>
        <taxon>Bacteria</taxon>
        <taxon>Pseudomonadati</taxon>
        <taxon>Campylobacterota</taxon>
        <taxon>Epsilonproteobacteria</taxon>
        <taxon>Campylobacterales</taxon>
        <taxon>Helicobacteraceae</taxon>
        <taxon>Helicobacter</taxon>
    </lineage>
</organism>
<dbReference type="RefSeq" id="WP_023948856.1">
    <property type="nucleotide sequence ID" value="NZ_BASD01000025.1"/>
</dbReference>
<proteinExistence type="predicted"/>
<evidence type="ECO:0000313" key="3">
    <source>
        <dbReference type="Proteomes" id="UP000018143"/>
    </source>
</evidence>
<dbReference type="NCBIfam" id="NF040738">
    <property type="entry name" value="nickel_Mua"/>
    <property type="match status" value="1"/>
</dbReference>
<dbReference type="Proteomes" id="UP000018143">
    <property type="component" value="Unassembled WGS sequence"/>
</dbReference>
<feature type="coiled-coil region" evidence="1">
    <location>
        <begin position="157"/>
        <end position="191"/>
    </location>
</feature>
<protein>
    <submittedName>
        <fullName evidence="2">Uncharacterized protein</fullName>
    </submittedName>
</protein>
<dbReference type="STRING" id="1325130.HFN_0745"/>
<keyword evidence="3" id="KW-1185">Reference proteome</keyword>
<feature type="coiled-coil region" evidence="1">
    <location>
        <begin position="43"/>
        <end position="98"/>
    </location>
</feature>
<keyword evidence="1" id="KW-0175">Coiled coil</keyword>
<gene>
    <name evidence="2" type="ORF">HFN_0745</name>
</gene>
<dbReference type="OrthoDB" id="5324058at2"/>
<evidence type="ECO:0000256" key="1">
    <source>
        <dbReference type="SAM" id="Coils"/>
    </source>
</evidence>
<name>T1D011_9HELI</name>
<reference evidence="2" key="1">
    <citation type="journal article" date="2013" name="Genome Announc.">
        <title>Draft Genome Sequence of Helicobacter fennelliae Strain MRY12-0050, Isolated from a Bacteremia Patient.</title>
        <authorList>
            <person name="Rimbara E."/>
            <person name="Matsui M."/>
            <person name="Mori S."/>
            <person name="Suzuki S."/>
            <person name="Suzuki M."/>
            <person name="Kim H."/>
            <person name="Sekizuka T."/>
            <person name="Kuroda M."/>
            <person name="Shibayama K."/>
        </authorList>
    </citation>
    <scope>NUCLEOTIDE SEQUENCE [LARGE SCALE GENOMIC DNA]</scope>
    <source>
        <strain evidence="2">MRY12-0050</strain>
    </source>
</reference>
<accession>T1D011</accession>